<dbReference type="EMBL" id="SNSC02000015">
    <property type="protein sequence ID" value="TID17906.1"/>
    <property type="molecule type" value="Genomic_DNA"/>
</dbReference>
<sequence>MDRSISPPPTKRRKLSPNPHSQPSSPTYLPDNSILRVYAWNINGIIPFLPQNHSQKSITNFFKSKTPTPTSNKVMG</sequence>
<accession>A0A4Z1NPG9</accession>
<proteinExistence type="predicted"/>
<dbReference type="OrthoDB" id="498125at2759"/>
<evidence type="ECO:0000256" key="1">
    <source>
        <dbReference type="SAM" id="MobiDB-lite"/>
    </source>
</evidence>
<dbReference type="Proteomes" id="UP000298493">
    <property type="component" value="Unassembled WGS sequence"/>
</dbReference>
<name>A0A4Z1NPG9_9PEZI</name>
<dbReference type="GO" id="GO:0016829">
    <property type="term" value="F:lyase activity"/>
    <property type="evidence" value="ECO:0007669"/>
    <property type="project" value="UniProtKB-KW"/>
</dbReference>
<organism evidence="2 3">
    <name type="scientific">Venturia nashicola</name>
    <dbReference type="NCBI Taxonomy" id="86259"/>
    <lineage>
        <taxon>Eukaryota</taxon>
        <taxon>Fungi</taxon>
        <taxon>Dikarya</taxon>
        <taxon>Ascomycota</taxon>
        <taxon>Pezizomycotina</taxon>
        <taxon>Dothideomycetes</taxon>
        <taxon>Pleosporomycetidae</taxon>
        <taxon>Venturiales</taxon>
        <taxon>Venturiaceae</taxon>
        <taxon>Venturia</taxon>
    </lineage>
</organism>
<comment type="caution">
    <text evidence="2">The sequence shown here is derived from an EMBL/GenBank/DDBJ whole genome shotgun (WGS) entry which is preliminary data.</text>
</comment>
<dbReference type="STRING" id="86259.A0A4Z1NPG9"/>
<reference evidence="2 3" key="1">
    <citation type="submission" date="2019-04" db="EMBL/GenBank/DDBJ databases">
        <title>High contiguity whole genome sequence and gene annotation resource for two Venturia nashicola isolates.</title>
        <authorList>
            <person name="Prokchorchik M."/>
            <person name="Won K."/>
            <person name="Lee Y."/>
            <person name="Choi E.D."/>
            <person name="Segonzac C."/>
            <person name="Sohn K.H."/>
        </authorList>
    </citation>
    <scope>NUCLEOTIDE SEQUENCE [LARGE SCALE GENOMIC DNA]</scope>
    <source>
        <strain evidence="2 3">PRI2</strain>
    </source>
</reference>
<feature type="compositionally biased region" description="Polar residues" evidence="1">
    <location>
        <begin position="18"/>
        <end position="27"/>
    </location>
</feature>
<keyword evidence="2" id="KW-0456">Lyase</keyword>
<gene>
    <name evidence="2" type="ORF">E6O75_ATG10551</name>
</gene>
<protein>
    <submittedName>
        <fullName evidence="2">DNA-(Apurinic or apyrimidinic site) lyase 2</fullName>
    </submittedName>
</protein>
<evidence type="ECO:0000313" key="3">
    <source>
        <dbReference type="Proteomes" id="UP000298493"/>
    </source>
</evidence>
<feature type="region of interest" description="Disordered" evidence="1">
    <location>
        <begin position="1"/>
        <end position="29"/>
    </location>
</feature>
<evidence type="ECO:0000313" key="2">
    <source>
        <dbReference type="EMBL" id="TID17906.1"/>
    </source>
</evidence>
<dbReference type="AlphaFoldDB" id="A0A4Z1NPG9"/>
<keyword evidence="3" id="KW-1185">Reference proteome</keyword>